<keyword evidence="13 22" id="KW-0067">ATP-binding</keyword>
<feature type="domain" description="DNA2 rift barrel" evidence="27">
    <location>
        <begin position="873"/>
        <end position="966"/>
    </location>
</feature>
<dbReference type="GO" id="GO:0033567">
    <property type="term" value="P:DNA replication, Okazaki fragment processing"/>
    <property type="evidence" value="ECO:0007669"/>
    <property type="project" value="UniProtKB-UniRule"/>
</dbReference>
<evidence type="ECO:0000259" key="24">
    <source>
        <dbReference type="Pfam" id="PF08696"/>
    </source>
</evidence>
<evidence type="ECO:0000256" key="5">
    <source>
        <dbReference type="ARBA" id="ARBA00022705"/>
    </source>
</evidence>
<dbReference type="InterPro" id="IPR027417">
    <property type="entry name" value="P-loop_NTPase"/>
</dbReference>
<dbReference type="GO" id="GO:0003677">
    <property type="term" value="F:DNA binding"/>
    <property type="evidence" value="ECO:0007669"/>
    <property type="project" value="UniProtKB-UniRule"/>
</dbReference>
<evidence type="ECO:0000256" key="21">
    <source>
        <dbReference type="ARBA" id="ARBA00047995"/>
    </source>
</evidence>
<evidence type="ECO:0000256" key="7">
    <source>
        <dbReference type="ARBA" id="ARBA00022723"/>
    </source>
</evidence>
<dbReference type="GO" id="GO:0006281">
    <property type="term" value="P:DNA repair"/>
    <property type="evidence" value="ECO:0007669"/>
    <property type="project" value="UniProtKB-KW"/>
</dbReference>
<keyword evidence="9" id="KW-0255">Endonuclease</keyword>
<keyword evidence="20 22" id="KW-0511">Multifunctional enzyme</keyword>
<dbReference type="Pfam" id="PF13086">
    <property type="entry name" value="AAA_11"/>
    <property type="match status" value="2"/>
</dbReference>
<name>A0A6L2PBX4_COPFO</name>
<keyword evidence="11 22" id="KW-0378">Hydrolase</keyword>
<dbReference type="PANTHER" id="PTHR10887:SF433">
    <property type="entry name" value="DNA REPLICATION ATP-DEPENDENT HELICASE_NUCLEASE DNA2"/>
    <property type="match status" value="1"/>
</dbReference>
<evidence type="ECO:0000256" key="10">
    <source>
        <dbReference type="ARBA" id="ARBA00022763"/>
    </source>
</evidence>
<keyword evidence="16 22" id="KW-0238">DNA-binding</keyword>
<dbReference type="GO" id="GO:0005739">
    <property type="term" value="C:mitochondrion"/>
    <property type="evidence" value="ECO:0007669"/>
    <property type="project" value="UniProtKB-SubCell"/>
</dbReference>
<dbReference type="InterPro" id="IPR048459">
    <property type="entry name" value="DNA2_Rift"/>
</dbReference>
<evidence type="ECO:0000256" key="20">
    <source>
        <dbReference type="ARBA" id="ARBA00023268"/>
    </source>
</evidence>
<evidence type="ECO:0000256" key="12">
    <source>
        <dbReference type="ARBA" id="ARBA00022806"/>
    </source>
</evidence>
<feature type="region of interest" description="Disordered" evidence="23">
    <location>
        <begin position="631"/>
        <end position="652"/>
    </location>
</feature>
<evidence type="ECO:0000313" key="29">
    <source>
        <dbReference type="Proteomes" id="UP000502823"/>
    </source>
</evidence>
<evidence type="ECO:0000256" key="3">
    <source>
        <dbReference type="ARBA" id="ARBA00007913"/>
    </source>
</evidence>
<comment type="similarity">
    <text evidence="3 22">Belongs to the DNA2/NAM7 helicase family.</text>
</comment>
<keyword evidence="22" id="KW-0158">Chromosome</keyword>
<dbReference type="CDD" id="cd22318">
    <property type="entry name" value="DNA2_N-like"/>
    <property type="match status" value="1"/>
</dbReference>
<comment type="catalytic activity">
    <reaction evidence="21 22">
        <text>ATP + H2O = ADP + phosphate + H(+)</text>
        <dbReference type="Rhea" id="RHEA:13065"/>
        <dbReference type="ChEBI" id="CHEBI:15377"/>
        <dbReference type="ChEBI" id="CHEBI:15378"/>
        <dbReference type="ChEBI" id="CHEBI:30616"/>
        <dbReference type="ChEBI" id="CHEBI:43474"/>
        <dbReference type="ChEBI" id="CHEBI:456216"/>
        <dbReference type="EC" id="3.6.4.12"/>
    </reaction>
</comment>
<dbReference type="InterPro" id="IPR014808">
    <property type="entry name" value="DNA_replication_fac_Dna2_N"/>
</dbReference>
<keyword evidence="15 22" id="KW-0411">Iron-sulfur</keyword>
<dbReference type="GO" id="GO:0005634">
    <property type="term" value="C:nucleus"/>
    <property type="evidence" value="ECO:0007669"/>
    <property type="project" value="UniProtKB-SubCell"/>
</dbReference>
<comment type="function">
    <text evidence="22">Key enzyme involved in DNA replication and DNA repair. Involved in Okazaki fragments processing by cleaving long flaps that escape FEN1: flaps that are longer than 27 nucleotides are coated by replication protein A complex (RPA), leading to recruit DNA2 which cleaves the flap until it is too short to bind RPA and becomes a substrate for FEN1. Also involved in 5'-end resection of DNA during double-strand break (DSB) repair by mediating the cleavage of 5'-ssDNA.</text>
</comment>
<evidence type="ECO:0000256" key="6">
    <source>
        <dbReference type="ARBA" id="ARBA00022722"/>
    </source>
</evidence>
<dbReference type="GO" id="GO:0005524">
    <property type="term" value="F:ATP binding"/>
    <property type="evidence" value="ECO:0007669"/>
    <property type="project" value="UniProtKB-UniRule"/>
</dbReference>
<dbReference type="Proteomes" id="UP000502823">
    <property type="component" value="Unassembled WGS sequence"/>
</dbReference>
<dbReference type="FunCoup" id="A0A6L2PBX4">
    <property type="interactions" value="1025"/>
</dbReference>
<keyword evidence="18 22" id="KW-0234">DNA repair</keyword>
<dbReference type="Gene3D" id="3.90.320.10">
    <property type="match status" value="1"/>
</dbReference>
<dbReference type="SUPFAM" id="SSF52540">
    <property type="entry name" value="P-loop containing nucleoside triphosphate hydrolases"/>
    <property type="match status" value="1"/>
</dbReference>
<sequence length="1514" mass="166860">MKISSFFVKQNQQPQSVLSDISSTNICNQNTADTCRKVHISASVFKNDVVKSPDKPSSLEVVRSHDKLSFAKEGENSVDEDCDIIYPTPKKPSPVKRKVLNEVGSPDTIPTTPTTTSRKIDVAHQNKKHFGILKFRKHFSSKRNAQGISLIDLLDNAYSADGIEDRVFSVSNPELQNQDASPHKKIKLNGVTENDRSSHGTNMQVCSEKSTVNESRAKDHANQDCITRTNVQDCTELDSLLQLPAAFLENSILCNPDASDDIVSDCCGTKTDVLQYEDLNDPKQCTNVTDGTVCSDKIVCSDVLQLNSNCGSVGSGNKVSGCDILSGKNRNQETEIVCNSTVLPKQAAFKGSSFKAVLTNLEAKCSDCSVESSDQCAKALCGNEQTAAGMSAVQQVKTASCSSHITEEDHTAWLSFDSSDFFMIEDEETESAVSENYEELSLDTFQRCEVMELKTGNKKQEKIIKLCSTYTKATTVCLLQDYWSDINLEKGDIVSIKAGPCEKTSRSTASWFINNSVGLLVPHPDTLISSTAVVGSLFCPRRGVLSEWFRGIDSDSTIMVIGSLVHELLQEVLKNNLSTLSAIKNVVQELLSRSHCVQMLYSAHMSKEDALKALEGFVPRIANFMNTHVQDVSHKTATPPPPPNRKNENINNAEKWDGTISAICDIEENIWAPRLGIKGKVDVTVEVKINRHKKTLTKVMPLELKTGRSSFSAEHKGQVILYTMMMSELGNNVDSGLLLYLRDGMMQEVKSGNNECRDLILLRNSLAHFITRIPALMDHGVGFKPPQLPEPINHHSACAKCPYLTLCASFLGRDGLPALSPSNPLAEIAVSATSHLSASHIDYLIHWTALLLLEDSYTSGPVHQKDLWCLDPEQREKRGKCLWSMVITGTVMRIGDSYIHTLRKHCDQFSDLPKSGFTVGEYVSVSTDNRLAVATGTICDINQSTLTLSLNRDITKYGSSSSFHIDIYTFQQGKVFNLTNLGCLMDSTDTAAKLRRLIIDKERPTFVERLKSSILRPIHPILQPLNVCQRRAVLKALTANDYILIKGMPGTGKTATIVSLVGILVKLGQTVLVTSYTHSAVDNVLLKLAARNVDFLRLGSSGRIHPKLRSKSEANLTENVTSPAELEALYNEKPVVGTTCLGAGHPLFAQRTFDVCVVDESTQVLQVAVLRSLFCAKKFVLIGDPEQLPPVIRSKTAREMGMSESLFARLDCCDATVCLDVQYRMNEAITNVANALTYNGQLKCGNEQVSNATLQLPALHMVTKELESEIWLCPVLSAAMSDSVLILDTGPVWRKYEEMSTSVSLSPNLVSENNEERQESSIGNNDGLTCRELGKVIKEMSSEERTCTNLCEAALIQHIIVVLMKGGVKGSSIGVIAPFRAQVALLRKIVASNIDVDVEVNTVDQYQGRDKDVIIFSCTKTGNITSASTKSLTAENKENEILEDKRRLTVAITRAKHKLLIIGDMKYLHRYQSFHCLSDCLSSEQVIELSDGNRNFEWARLMRNVVSIYDTCLL</sequence>
<evidence type="ECO:0000256" key="22">
    <source>
        <dbReference type="RuleBase" id="RU367041"/>
    </source>
</evidence>
<evidence type="ECO:0000256" key="11">
    <source>
        <dbReference type="ARBA" id="ARBA00022801"/>
    </source>
</evidence>
<keyword evidence="5 22" id="KW-0235">DNA replication</keyword>
<feature type="domain" description="DNA2/NAM7 helicase helicase" evidence="25">
    <location>
        <begin position="1025"/>
        <end position="1118"/>
    </location>
</feature>
<keyword evidence="12 22" id="KW-0347">Helicase</keyword>
<keyword evidence="14 22" id="KW-0408">Iron</keyword>
<dbReference type="CDD" id="cd18041">
    <property type="entry name" value="DEXXQc_DNA2"/>
    <property type="match status" value="1"/>
</dbReference>
<dbReference type="GO" id="GO:0017116">
    <property type="term" value="F:single-stranded DNA helicase activity"/>
    <property type="evidence" value="ECO:0007669"/>
    <property type="project" value="UniProtKB-UniRule"/>
</dbReference>
<keyword evidence="7 22" id="KW-0479">Metal-binding</keyword>
<evidence type="ECO:0000256" key="15">
    <source>
        <dbReference type="ARBA" id="ARBA00023014"/>
    </source>
</evidence>
<keyword evidence="8 22" id="KW-0547">Nucleotide-binding</keyword>
<dbReference type="InterPro" id="IPR026851">
    <property type="entry name" value="Dna2/JHS1_DEXXQ-box"/>
</dbReference>
<evidence type="ECO:0000256" key="13">
    <source>
        <dbReference type="ARBA" id="ARBA00022840"/>
    </source>
</evidence>
<dbReference type="EC" id="3.6.4.12" evidence="22"/>
<evidence type="ECO:0000256" key="2">
    <source>
        <dbReference type="ARBA" id="ARBA00004173"/>
    </source>
</evidence>
<dbReference type="Pfam" id="PF21123">
    <property type="entry name" value="Dna2_Rift"/>
    <property type="match status" value="1"/>
</dbReference>
<dbReference type="Gene3D" id="3.40.50.300">
    <property type="entry name" value="P-loop containing nucleotide triphosphate hydrolases"/>
    <property type="match status" value="2"/>
</dbReference>
<feature type="domain" description="DNA replication factor Dna2 N-terminal" evidence="24">
    <location>
        <begin position="471"/>
        <end position="687"/>
    </location>
</feature>
<evidence type="ECO:0000256" key="17">
    <source>
        <dbReference type="ARBA" id="ARBA00023128"/>
    </source>
</evidence>
<organism evidence="28 29">
    <name type="scientific">Coptotermes formosanus</name>
    <name type="common">Formosan subterranean termite</name>
    <dbReference type="NCBI Taxonomy" id="36987"/>
    <lineage>
        <taxon>Eukaryota</taxon>
        <taxon>Metazoa</taxon>
        <taxon>Ecdysozoa</taxon>
        <taxon>Arthropoda</taxon>
        <taxon>Hexapoda</taxon>
        <taxon>Insecta</taxon>
        <taxon>Pterygota</taxon>
        <taxon>Neoptera</taxon>
        <taxon>Polyneoptera</taxon>
        <taxon>Dictyoptera</taxon>
        <taxon>Blattodea</taxon>
        <taxon>Blattoidea</taxon>
        <taxon>Termitoidae</taxon>
        <taxon>Rhinotermitidae</taxon>
        <taxon>Coptotermes</taxon>
    </lineage>
</organism>
<keyword evidence="4 22" id="KW-0004">4Fe-4S</keyword>
<gene>
    <name evidence="28" type="ORF">Cfor_00786</name>
</gene>
<reference evidence="29" key="1">
    <citation type="submission" date="2020-01" db="EMBL/GenBank/DDBJ databases">
        <title>Draft genome sequence of the Termite Coptotermes fromosanus.</title>
        <authorList>
            <person name="Itakura S."/>
            <person name="Yosikawa Y."/>
            <person name="Umezawa K."/>
        </authorList>
    </citation>
    <scope>NUCLEOTIDE SEQUENCE [LARGE SCALE GENOMIC DNA]</scope>
</reference>
<dbReference type="Pfam" id="PF13087">
    <property type="entry name" value="AAA_12"/>
    <property type="match status" value="1"/>
</dbReference>
<dbReference type="InParanoid" id="A0A6L2PBX4"/>
<dbReference type="GO" id="GO:0071932">
    <property type="term" value="P:replication fork reversal"/>
    <property type="evidence" value="ECO:0007669"/>
    <property type="project" value="TreeGrafter"/>
</dbReference>
<evidence type="ECO:0000256" key="1">
    <source>
        <dbReference type="ARBA" id="ARBA00001966"/>
    </source>
</evidence>
<dbReference type="GO" id="GO:0005694">
    <property type="term" value="C:chromosome"/>
    <property type="evidence" value="ECO:0007669"/>
    <property type="project" value="UniProtKB-SubCell"/>
</dbReference>
<evidence type="ECO:0000256" key="23">
    <source>
        <dbReference type="SAM" id="MobiDB-lite"/>
    </source>
</evidence>
<evidence type="ECO:0000256" key="4">
    <source>
        <dbReference type="ARBA" id="ARBA00022485"/>
    </source>
</evidence>
<dbReference type="InterPro" id="IPR041679">
    <property type="entry name" value="DNA2/NAM7-like_C"/>
</dbReference>
<keyword evidence="29" id="KW-1185">Reference proteome</keyword>
<keyword evidence="17" id="KW-0496">Mitochondrion</keyword>
<evidence type="ECO:0000259" key="27">
    <source>
        <dbReference type="Pfam" id="PF21123"/>
    </source>
</evidence>
<dbReference type="InterPro" id="IPR045055">
    <property type="entry name" value="DNA2/NAM7-like"/>
</dbReference>
<dbReference type="InterPro" id="IPR041677">
    <property type="entry name" value="DNA2/NAM7_AAA_11"/>
</dbReference>
<dbReference type="EC" id="3.1.-.-" evidence="22"/>
<feature type="domain" description="DNA2/NAM7 helicase helicase" evidence="25">
    <location>
        <begin position="1128"/>
        <end position="1195"/>
    </location>
</feature>
<evidence type="ECO:0000259" key="25">
    <source>
        <dbReference type="Pfam" id="PF13086"/>
    </source>
</evidence>
<dbReference type="OrthoDB" id="306218at2759"/>
<dbReference type="GO" id="GO:0046872">
    <property type="term" value="F:metal ion binding"/>
    <property type="evidence" value="ECO:0007669"/>
    <property type="project" value="UniProtKB-UniRule"/>
</dbReference>
<evidence type="ECO:0000313" key="28">
    <source>
        <dbReference type="EMBL" id="GFG29856.1"/>
    </source>
</evidence>
<accession>A0A6L2PBX4</accession>
<keyword evidence="10 22" id="KW-0227">DNA damage</keyword>
<feature type="domain" description="DNA2/NAM7 helicase-like C-terminal" evidence="26">
    <location>
        <begin position="1202"/>
        <end position="1465"/>
    </location>
</feature>
<evidence type="ECO:0000256" key="9">
    <source>
        <dbReference type="ARBA" id="ARBA00022759"/>
    </source>
</evidence>
<evidence type="ECO:0000256" key="18">
    <source>
        <dbReference type="ARBA" id="ARBA00023204"/>
    </source>
</evidence>
<dbReference type="GO" id="GO:0051539">
    <property type="term" value="F:4 iron, 4 sulfur cluster binding"/>
    <property type="evidence" value="ECO:0007669"/>
    <property type="project" value="UniProtKB-UniRule"/>
</dbReference>
<comment type="cofactor">
    <cofactor evidence="1">
        <name>[4Fe-4S] cluster</name>
        <dbReference type="ChEBI" id="CHEBI:49883"/>
    </cofactor>
</comment>
<keyword evidence="19 22" id="KW-0539">Nucleus</keyword>
<dbReference type="InterPro" id="IPR011604">
    <property type="entry name" value="PDDEXK-like_dom_sf"/>
</dbReference>
<evidence type="ECO:0000256" key="16">
    <source>
        <dbReference type="ARBA" id="ARBA00023125"/>
    </source>
</evidence>
<evidence type="ECO:0000259" key="26">
    <source>
        <dbReference type="Pfam" id="PF13087"/>
    </source>
</evidence>
<evidence type="ECO:0000256" key="8">
    <source>
        <dbReference type="ARBA" id="ARBA00022741"/>
    </source>
</evidence>
<comment type="caution">
    <text evidence="28">The sequence shown here is derived from an EMBL/GenBank/DDBJ whole genome shotgun (WGS) entry which is preliminary data.</text>
</comment>
<dbReference type="EMBL" id="BLKM01000175">
    <property type="protein sequence ID" value="GFG29856.1"/>
    <property type="molecule type" value="Genomic_DNA"/>
</dbReference>
<proteinExistence type="inferred from homology"/>
<dbReference type="InterPro" id="IPR047187">
    <property type="entry name" value="SF1_C_Upf1"/>
</dbReference>
<evidence type="ECO:0000256" key="19">
    <source>
        <dbReference type="ARBA" id="ARBA00023242"/>
    </source>
</evidence>
<dbReference type="PANTHER" id="PTHR10887">
    <property type="entry name" value="DNA2/NAM7 HELICASE FAMILY"/>
    <property type="match status" value="1"/>
</dbReference>
<comment type="subcellular location">
    <subcellularLocation>
        <location evidence="2">Mitochondrion</location>
    </subcellularLocation>
    <subcellularLocation>
        <location evidence="22">Nucleus</location>
    </subcellularLocation>
    <subcellularLocation>
        <location evidence="22">Chromosome</location>
    </subcellularLocation>
</comment>
<dbReference type="CDD" id="cd18808">
    <property type="entry name" value="SF1_C_Upf1"/>
    <property type="match status" value="1"/>
</dbReference>
<keyword evidence="6 22" id="KW-0540">Nuclease</keyword>
<dbReference type="Pfam" id="PF08696">
    <property type="entry name" value="Dna2"/>
    <property type="match status" value="1"/>
</dbReference>
<dbReference type="GO" id="GO:0017108">
    <property type="term" value="F:5'-flap endonuclease activity"/>
    <property type="evidence" value="ECO:0007669"/>
    <property type="project" value="UniProtKB-UniRule"/>
</dbReference>
<evidence type="ECO:0000256" key="14">
    <source>
        <dbReference type="ARBA" id="ARBA00023004"/>
    </source>
</evidence>
<protein>
    <recommendedName>
        <fullName evidence="22">DNA replication ATP-dependent helicase/nuclease</fullName>
        <ecNumber evidence="22">3.1.-.-</ecNumber>
        <ecNumber evidence="22">3.6.4.12</ecNumber>
    </recommendedName>
</protein>